<evidence type="ECO:0000313" key="3">
    <source>
        <dbReference type="Proteomes" id="UP001359559"/>
    </source>
</evidence>
<keyword evidence="3" id="KW-1185">Reference proteome</keyword>
<feature type="compositionally biased region" description="Basic and acidic residues" evidence="1">
    <location>
        <begin position="36"/>
        <end position="46"/>
    </location>
</feature>
<dbReference type="EMBL" id="JAYKXN010000008">
    <property type="protein sequence ID" value="KAK7262323.1"/>
    <property type="molecule type" value="Genomic_DNA"/>
</dbReference>
<gene>
    <name evidence="2" type="ORF">RJT34_29890</name>
</gene>
<organism evidence="2 3">
    <name type="scientific">Clitoria ternatea</name>
    <name type="common">Butterfly pea</name>
    <dbReference type="NCBI Taxonomy" id="43366"/>
    <lineage>
        <taxon>Eukaryota</taxon>
        <taxon>Viridiplantae</taxon>
        <taxon>Streptophyta</taxon>
        <taxon>Embryophyta</taxon>
        <taxon>Tracheophyta</taxon>
        <taxon>Spermatophyta</taxon>
        <taxon>Magnoliopsida</taxon>
        <taxon>eudicotyledons</taxon>
        <taxon>Gunneridae</taxon>
        <taxon>Pentapetalae</taxon>
        <taxon>rosids</taxon>
        <taxon>fabids</taxon>
        <taxon>Fabales</taxon>
        <taxon>Fabaceae</taxon>
        <taxon>Papilionoideae</taxon>
        <taxon>50 kb inversion clade</taxon>
        <taxon>NPAAA clade</taxon>
        <taxon>indigoferoid/millettioid clade</taxon>
        <taxon>Phaseoleae</taxon>
        <taxon>Clitoria</taxon>
    </lineage>
</organism>
<name>A0AAN9EZ15_CLITE</name>
<dbReference type="Proteomes" id="UP001359559">
    <property type="component" value="Unassembled WGS sequence"/>
</dbReference>
<dbReference type="AlphaFoldDB" id="A0AAN9EZ15"/>
<evidence type="ECO:0000313" key="2">
    <source>
        <dbReference type="EMBL" id="KAK7262323.1"/>
    </source>
</evidence>
<reference evidence="2 3" key="1">
    <citation type="submission" date="2024-01" db="EMBL/GenBank/DDBJ databases">
        <title>The genomes of 5 underutilized Papilionoideae crops provide insights into root nodulation and disease resistance.</title>
        <authorList>
            <person name="Yuan L."/>
        </authorList>
    </citation>
    <scope>NUCLEOTIDE SEQUENCE [LARGE SCALE GENOMIC DNA]</scope>
    <source>
        <strain evidence="2">LY-2023</strain>
        <tissue evidence="2">Leaf</tissue>
    </source>
</reference>
<accession>A0AAN9EZ15</accession>
<protein>
    <submittedName>
        <fullName evidence="2">Uncharacterized protein</fullName>
    </submittedName>
</protein>
<feature type="region of interest" description="Disordered" evidence="1">
    <location>
        <begin position="20"/>
        <end position="46"/>
    </location>
</feature>
<evidence type="ECO:0000256" key="1">
    <source>
        <dbReference type="SAM" id="MobiDB-lite"/>
    </source>
</evidence>
<comment type="caution">
    <text evidence="2">The sequence shown here is derived from an EMBL/GenBank/DDBJ whole genome shotgun (WGS) entry which is preliminary data.</text>
</comment>
<sequence length="194" mass="21665">MVGISRPALTRTSKSWATHSDLNVAHRGHGRASRYGHGEESEKRDVSEEVMMTEAVVDGDDDDGCGSSNELSKMGIPFKFAKKKKGVMLGFITFEDEEQMKSSSKVCTASFDDAQVTAEFKRLTQTFVDGATSHCPTLPLSALVVQVTYHANCNVVAWEENVPFQLLKRWRFVGRINDLKWLVKELLTPYKSTT</sequence>
<proteinExistence type="predicted"/>